<name>S8D517_9LAMI</name>
<reference evidence="1 2" key="1">
    <citation type="journal article" date="2013" name="BMC Genomics">
        <title>The miniature genome of a carnivorous plant Genlisea aurea contains a low number of genes and short non-coding sequences.</title>
        <authorList>
            <person name="Leushkin E.V."/>
            <person name="Sutormin R.A."/>
            <person name="Nabieva E.R."/>
            <person name="Penin A.A."/>
            <person name="Kondrashov A.S."/>
            <person name="Logacheva M.D."/>
        </authorList>
    </citation>
    <scope>NUCLEOTIDE SEQUENCE [LARGE SCALE GENOMIC DNA]</scope>
</reference>
<dbReference type="AlphaFoldDB" id="S8D517"/>
<proteinExistence type="predicted"/>
<organism evidence="1 2">
    <name type="scientific">Genlisea aurea</name>
    <dbReference type="NCBI Taxonomy" id="192259"/>
    <lineage>
        <taxon>Eukaryota</taxon>
        <taxon>Viridiplantae</taxon>
        <taxon>Streptophyta</taxon>
        <taxon>Embryophyta</taxon>
        <taxon>Tracheophyta</taxon>
        <taxon>Spermatophyta</taxon>
        <taxon>Magnoliopsida</taxon>
        <taxon>eudicotyledons</taxon>
        <taxon>Gunneridae</taxon>
        <taxon>Pentapetalae</taxon>
        <taxon>asterids</taxon>
        <taxon>lamiids</taxon>
        <taxon>Lamiales</taxon>
        <taxon>Lentibulariaceae</taxon>
        <taxon>Genlisea</taxon>
    </lineage>
</organism>
<comment type="caution">
    <text evidence="1">The sequence shown here is derived from an EMBL/GenBank/DDBJ whole genome shotgun (WGS) entry which is preliminary data.</text>
</comment>
<evidence type="ECO:0000313" key="1">
    <source>
        <dbReference type="EMBL" id="EPS72481.1"/>
    </source>
</evidence>
<gene>
    <name evidence="1" type="ORF">M569_02278</name>
</gene>
<sequence>MPSSHTYKSLFTLGYITVSIHAPSRETIRRRTQTNPRRILGCTPINSFPININAGTLYDKEIDISPV</sequence>
<dbReference type="Proteomes" id="UP000015453">
    <property type="component" value="Unassembled WGS sequence"/>
</dbReference>
<keyword evidence="2" id="KW-1185">Reference proteome</keyword>
<evidence type="ECO:0000313" key="2">
    <source>
        <dbReference type="Proteomes" id="UP000015453"/>
    </source>
</evidence>
<protein>
    <submittedName>
        <fullName evidence="1">Uncharacterized protein</fullName>
    </submittedName>
</protein>
<accession>S8D517</accession>
<dbReference type="EMBL" id="AUSU01000820">
    <property type="protein sequence ID" value="EPS72481.1"/>
    <property type="molecule type" value="Genomic_DNA"/>
</dbReference>